<evidence type="ECO:0000313" key="2">
    <source>
        <dbReference type="Proteomes" id="UP000728032"/>
    </source>
</evidence>
<sequence>MFVQKSRIVDKYLAELQPNVTFILRPGRPPKRSSVTGIVSPVPASFTGGTPQHNAVPFLGYPTAKKPRFSDDTDYGSENLDLKQHNSVNTNTNGNSTAATAAAMLAANGYSAAFPFLQHFSGGSTPTPQQQQQLVAAAAALGLPGLPPRCKRCVRDAVLMLVLVLIRFRVHCMPIFKLESTSGYSLTSRKQWDRGVGQHWRRIGL</sequence>
<reference evidence="1" key="1">
    <citation type="submission" date="2020-11" db="EMBL/GenBank/DDBJ databases">
        <authorList>
            <person name="Tran Van P."/>
        </authorList>
    </citation>
    <scope>NUCLEOTIDE SEQUENCE</scope>
</reference>
<dbReference type="Proteomes" id="UP000728032">
    <property type="component" value="Unassembled WGS sequence"/>
</dbReference>
<dbReference type="EMBL" id="OC914856">
    <property type="protein sequence ID" value="CAD7636892.1"/>
    <property type="molecule type" value="Genomic_DNA"/>
</dbReference>
<keyword evidence="2" id="KW-1185">Reference proteome</keyword>
<dbReference type="AlphaFoldDB" id="A0A7R9Q8W4"/>
<accession>A0A7R9Q8W4</accession>
<protein>
    <submittedName>
        <fullName evidence="1">Uncharacterized protein</fullName>
    </submittedName>
</protein>
<name>A0A7R9Q8W4_9ACAR</name>
<organism evidence="1">
    <name type="scientific">Oppiella nova</name>
    <dbReference type="NCBI Taxonomy" id="334625"/>
    <lineage>
        <taxon>Eukaryota</taxon>
        <taxon>Metazoa</taxon>
        <taxon>Ecdysozoa</taxon>
        <taxon>Arthropoda</taxon>
        <taxon>Chelicerata</taxon>
        <taxon>Arachnida</taxon>
        <taxon>Acari</taxon>
        <taxon>Acariformes</taxon>
        <taxon>Sarcoptiformes</taxon>
        <taxon>Oribatida</taxon>
        <taxon>Brachypylina</taxon>
        <taxon>Oppioidea</taxon>
        <taxon>Oppiidae</taxon>
        <taxon>Oppiella</taxon>
    </lineage>
</organism>
<dbReference type="EMBL" id="CAJPVJ010000031">
    <property type="protein sequence ID" value="CAG2159022.1"/>
    <property type="molecule type" value="Genomic_DNA"/>
</dbReference>
<gene>
    <name evidence="1" type="ORF">ONB1V03_LOCUS486</name>
</gene>
<dbReference type="OrthoDB" id="10456114at2759"/>
<evidence type="ECO:0000313" key="1">
    <source>
        <dbReference type="EMBL" id="CAD7636892.1"/>
    </source>
</evidence>
<proteinExistence type="predicted"/>